<evidence type="ECO:0000313" key="1">
    <source>
        <dbReference type="EMBL" id="CAI9170725.1"/>
    </source>
</evidence>
<dbReference type="EMBL" id="OX459939">
    <property type="protein sequence ID" value="CAI9170725.1"/>
    <property type="molecule type" value="Genomic_DNA"/>
</dbReference>
<proteinExistence type="predicted"/>
<evidence type="ECO:0000313" key="2">
    <source>
        <dbReference type="Proteomes" id="UP001176941"/>
    </source>
</evidence>
<gene>
    <name evidence="1" type="ORF">MRATA1EN1_LOCUS19687</name>
</gene>
<keyword evidence="2" id="KW-1185">Reference proteome</keyword>
<reference evidence="1" key="1">
    <citation type="submission" date="2023-04" db="EMBL/GenBank/DDBJ databases">
        <authorList>
            <consortium name="ELIXIR-Norway"/>
        </authorList>
    </citation>
    <scope>NUCLEOTIDE SEQUENCE [LARGE SCALE GENOMIC DNA]</scope>
</reference>
<accession>A0ABN8ZA85</accession>
<organism evidence="1 2">
    <name type="scientific">Rangifer tarandus platyrhynchus</name>
    <name type="common">Svalbard reindeer</name>
    <dbReference type="NCBI Taxonomy" id="3082113"/>
    <lineage>
        <taxon>Eukaryota</taxon>
        <taxon>Metazoa</taxon>
        <taxon>Chordata</taxon>
        <taxon>Craniata</taxon>
        <taxon>Vertebrata</taxon>
        <taxon>Euteleostomi</taxon>
        <taxon>Mammalia</taxon>
        <taxon>Eutheria</taxon>
        <taxon>Laurasiatheria</taxon>
        <taxon>Artiodactyla</taxon>
        <taxon>Ruminantia</taxon>
        <taxon>Pecora</taxon>
        <taxon>Cervidae</taxon>
        <taxon>Odocoileinae</taxon>
        <taxon>Rangifer</taxon>
    </lineage>
</organism>
<dbReference type="Proteomes" id="UP001176941">
    <property type="component" value="Chromosome 3"/>
</dbReference>
<sequence>MERRTGWLLELSSHTGRTLSQILFSVIRRTSASGGADFQSWNGPGTSSFSLCGLVEPGRALQGSLMPTDSRLTHALPHRLG</sequence>
<protein>
    <submittedName>
        <fullName evidence="1">Uncharacterized protein</fullName>
    </submittedName>
</protein>
<name>A0ABN8ZA85_RANTA</name>